<evidence type="ECO:0000313" key="6">
    <source>
        <dbReference type="EMBL" id="STX81543.1"/>
    </source>
</evidence>
<dbReference type="EMBL" id="UGOD01000006">
    <property type="protein sequence ID" value="STX81543.1"/>
    <property type="molecule type" value="Genomic_DNA"/>
</dbReference>
<keyword evidence="7" id="KW-1185">Reference proteome</keyword>
<dbReference type="AlphaFoldDB" id="A0A378KBJ3"/>
<dbReference type="Pfam" id="PF13304">
    <property type="entry name" value="AAA_21"/>
    <property type="match status" value="1"/>
</dbReference>
<dbReference type="PANTHER" id="PTHR19211">
    <property type="entry name" value="ATP-BINDING TRANSPORT PROTEIN-RELATED"/>
    <property type="match status" value="1"/>
</dbReference>
<evidence type="ECO:0000256" key="4">
    <source>
        <dbReference type="SAM" id="MobiDB-lite"/>
    </source>
</evidence>
<dbReference type="InterPro" id="IPR003593">
    <property type="entry name" value="AAA+_ATPase"/>
</dbReference>
<gene>
    <name evidence="6" type="primary">uup_2</name>
    <name evidence="6" type="ORF">NCTC13316_03416</name>
</gene>
<keyword evidence="1" id="KW-0677">Repeat</keyword>
<dbReference type="InterPro" id="IPR027417">
    <property type="entry name" value="P-loop_NTPase"/>
</dbReference>
<dbReference type="InterPro" id="IPR003439">
    <property type="entry name" value="ABC_transporter-like_ATP-bd"/>
</dbReference>
<evidence type="ECO:0000256" key="1">
    <source>
        <dbReference type="ARBA" id="ARBA00022737"/>
    </source>
</evidence>
<dbReference type="RefSeq" id="WP_165482178.1">
    <property type="nucleotide sequence ID" value="NZ_CAAAHP010000008.1"/>
</dbReference>
<proteinExistence type="predicted"/>
<dbReference type="InterPro" id="IPR017871">
    <property type="entry name" value="ABC_transporter-like_CS"/>
</dbReference>
<dbReference type="PANTHER" id="PTHR19211:SF6">
    <property type="entry name" value="BLL7188 PROTEIN"/>
    <property type="match status" value="1"/>
</dbReference>
<dbReference type="SMART" id="SM00382">
    <property type="entry name" value="AAA"/>
    <property type="match status" value="2"/>
</dbReference>
<accession>A0A378KBJ3</accession>
<dbReference type="GO" id="GO:0005524">
    <property type="term" value="F:ATP binding"/>
    <property type="evidence" value="ECO:0007669"/>
    <property type="project" value="UniProtKB-KW"/>
</dbReference>
<name>A0A378KBJ3_9GAMM</name>
<feature type="domain" description="ABC transporter" evidence="5">
    <location>
        <begin position="6"/>
        <end position="179"/>
    </location>
</feature>
<dbReference type="InterPro" id="IPR050611">
    <property type="entry name" value="ABCF"/>
</dbReference>
<evidence type="ECO:0000256" key="2">
    <source>
        <dbReference type="ARBA" id="ARBA00022741"/>
    </source>
</evidence>
<feature type="domain" description="ABC transporter" evidence="5">
    <location>
        <begin position="278"/>
        <end position="476"/>
    </location>
</feature>
<evidence type="ECO:0000259" key="5">
    <source>
        <dbReference type="PROSITE" id="PS50893"/>
    </source>
</evidence>
<keyword evidence="2" id="KW-0547">Nucleotide-binding</keyword>
<dbReference type="CDD" id="cd03221">
    <property type="entry name" value="ABCF_EF-3"/>
    <property type="match status" value="2"/>
</dbReference>
<dbReference type="Gene3D" id="3.40.50.300">
    <property type="entry name" value="P-loop containing nucleotide triphosphate hydrolases"/>
    <property type="match status" value="3"/>
</dbReference>
<dbReference type="GO" id="GO:0016887">
    <property type="term" value="F:ATP hydrolysis activity"/>
    <property type="evidence" value="ECO:0007669"/>
    <property type="project" value="InterPro"/>
</dbReference>
<reference evidence="6 7" key="1">
    <citation type="submission" date="2018-06" db="EMBL/GenBank/DDBJ databases">
        <authorList>
            <consortium name="Pathogen Informatics"/>
            <person name="Doyle S."/>
        </authorList>
    </citation>
    <scope>NUCLEOTIDE SEQUENCE [LARGE SCALE GENOMIC DNA]</scope>
    <source>
        <strain evidence="6 7">NCTC13316</strain>
    </source>
</reference>
<dbReference type="Proteomes" id="UP000254794">
    <property type="component" value="Unassembled WGS sequence"/>
</dbReference>
<feature type="region of interest" description="Disordered" evidence="4">
    <location>
        <begin position="195"/>
        <end position="214"/>
    </location>
</feature>
<keyword evidence="3 6" id="KW-0067">ATP-binding</keyword>
<dbReference type="PROSITE" id="PS00211">
    <property type="entry name" value="ABC_TRANSPORTER_1"/>
    <property type="match status" value="1"/>
</dbReference>
<dbReference type="PROSITE" id="PS50893">
    <property type="entry name" value="ABC_TRANSPORTER_2"/>
    <property type="match status" value="2"/>
</dbReference>
<organism evidence="6 7">
    <name type="scientific">Legionella busanensis</name>
    <dbReference type="NCBI Taxonomy" id="190655"/>
    <lineage>
        <taxon>Bacteria</taxon>
        <taxon>Pseudomonadati</taxon>
        <taxon>Pseudomonadota</taxon>
        <taxon>Gammaproteobacteria</taxon>
        <taxon>Legionellales</taxon>
        <taxon>Legionellaceae</taxon>
        <taxon>Legionella</taxon>
    </lineage>
</organism>
<evidence type="ECO:0000256" key="3">
    <source>
        <dbReference type="ARBA" id="ARBA00022840"/>
    </source>
</evidence>
<sequence length="477" mass="53677">MMHKPIQFQSLSLAFPHKTCFDDFSGQITYGSRIAIVGRNGSGKSTLLKWFARLMDPSDGEIKYPAGCLIGYVPQIIDAFDSFSGGQRFNKALTEALSLHSNVLLLDEPTNHLDSNNRRSLIRMLRAFDGTLIMVTHDVELLDETAETIWHIDNGRVAVFSGSYSDYQHETRIKRAAIAEELADLNRKKNQAHQKLMQEQTRAKNSRIRGEKHIKQRKWPTIVSDAKARNAQETSGRKKSAINEKRHELLERLSECRIPEVIQPKFVINSVENKQTLVTIRNGSIGYEENSPILQHLSLSIKSGERIAIQGDNGSGKSSLVKAILDDSSIIKQGEWILLSSQEIGYLDQHYANLSHDLTVLDTLSPLLSDKSYIEIRKFLNDFLFRKNEEVLAKVSTLSGGEKARLSLAQIAAITPKLLILDELTNNLDLETREHVIQVLQNYPGAMLVISHDTDFLTAIKIADRFILKDGLLGLMH</sequence>
<protein>
    <submittedName>
        <fullName evidence="6">ABC transporter ATP-binding protein</fullName>
    </submittedName>
</protein>
<dbReference type="Pfam" id="PF00005">
    <property type="entry name" value="ABC_tran"/>
    <property type="match status" value="2"/>
</dbReference>
<dbReference type="InterPro" id="IPR003959">
    <property type="entry name" value="ATPase_AAA_core"/>
</dbReference>
<evidence type="ECO:0000313" key="7">
    <source>
        <dbReference type="Proteomes" id="UP000254794"/>
    </source>
</evidence>
<dbReference type="SUPFAM" id="SSF52540">
    <property type="entry name" value="P-loop containing nucleoside triphosphate hydrolases"/>
    <property type="match status" value="2"/>
</dbReference>